<dbReference type="Pfam" id="PF00174">
    <property type="entry name" value="Oxidored_molyb"/>
    <property type="match status" value="1"/>
</dbReference>
<feature type="domain" description="FAD-binding FR-type" evidence="18">
    <location>
        <begin position="828"/>
        <end position="941"/>
    </location>
</feature>
<evidence type="ECO:0000256" key="8">
    <source>
        <dbReference type="ARBA" id="ARBA00015499"/>
    </source>
</evidence>
<evidence type="ECO:0000259" key="17">
    <source>
        <dbReference type="PROSITE" id="PS50255"/>
    </source>
</evidence>
<keyword evidence="12" id="KW-0274">FAD</keyword>
<dbReference type="InterPro" id="IPR005066">
    <property type="entry name" value="MoCF_OxRdtse_dimer"/>
</dbReference>
<dbReference type="Pfam" id="PF00970">
    <property type="entry name" value="FAD_binding_6"/>
    <property type="match status" value="1"/>
</dbReference>
<evidence type="ECO:0000259" key="18">
    <source>
        <dbReference type="PROSITE" id="PS51384"/>
    </source>
</evidence>
<dbReference type="PROSITE" id="PS51384">
    <property type="entry name" value="FAD_FR"/>
    <property type="match status" value="1"/>
</dbReference>
<evidence type="ECO:0000256" key="5">
    <source>
        <dbReference type="ARBA" id="ARBA00006253"/>
    </source>
</evidence>
<protein>
    <recommendedName>
        <fullName evidence="8">Nitrate reductase [NADPH]</fullName>
        <ecNumber evidence="7">1.7.1.3</ecNumber>
    </recommendedName>
</protein>
<dbReference type="SUPFAM" id="SSF55856">
    <property type="entry name" value="Cytochrome b5-like heme/steroid binding domain"/>
    <property type="match status" value="1"/>
</dbReference>
<evidence type="ECO:0000256" key="7">
    <source>
        <dbReference type="ARBA" id="ARBA00012673"/>
    </source>
</evidence>
<dbReference type="InterPro" id="IPR036374">
    <property type="entry name" value="OxRdtase_Mopterin-bd_sf"/>
</dbReference>
<dbReference type="InterPro" id="IPR008333">
    <property type="entry name" value="Cbr1-like_FAD-bd_dom"/>
</dbReference>
<dbReference type="Gene3D" id="2.60.40.650">
    <property type="match status" value="1"/>
</dbReference>
<comment type="cofactor">
    <cofactor evidence="2">
        <name>heme</name>
        <dbReference type="ChEBI" id="CHEBI:30413"/>
    </cofactor>
</comment>
<dbReference type="InterPro" id="IPR000572">
    <property type="entry name" value="OxRdtase_Mopterin-bd_dom"/>
</dbReference>
<evidence type="ECO:0000256" key="15">
    <source>
        <dbReference type="ARBA" id="ARBA00049155"/>
    </source>
</evidence>
<evidence type="ECO:0000256" key="13">
    <source>
        <dbReference type="ARBA" id="ARBA00023002"/>
    </source>
</evidence>
<dbReference type="PROSITE" id="PS50255">
    <property type="entry name" value="CYTOCHROME_B5_2"/>
    <property type="match status" value="1"/>
</dbReference>
<comment type="subunit">
    <text evidence="6">Homodimer.</text>
</comment>
<dbReference type="GO" id="GO:0008482">
    <property type="term" value="F:sulfite oxidase activity"/>
    <property type="evidence" value="ECO:0007669"/>
    <property type="project" value="TreeGrafter"/>
</dbReference>
<dbReference type="SUPFAM" id="SSF52343">
    <property type="entry name" value="Ferredoxin reductase-like, C-terminal NADP-linked domain"/>
    <property type="match status" value="1"/>
</dbReference>
<comment type="function">
    <text evidence="4">Nitrate reductase is a key enzyme involved in the first step of nitrate assimilation in plants, fungi and bacteria.</text>
</comment>
<comment type="caution">
    <text evidence="19">The sequence shown here is derived from an EMBL/GenBank/DDBJ whole genome shotgun (WGS) entry which is preliminary data.</text>
</comment>
<dbReference type="SUPFAM" id="SSF63380">
    <property type="entry name" value="Riboflavin synthase domain-like"/>
    <property type="match status" value="1"/>
</dbReference>
<reference evidence="19 20" key="1">
    <citation type="submission" date="2018-10" db="EMBL/GenBank/DDBJ databases">
        <title>Fifty Aureobasidium pullulans genomes reveal a recombining polyextremotolerant generalist.</title>
        <authorList>
            <person name="Gostincar C."/>
            <person name="Turk M."/>
            <person name="Zajc J."/>
            <person name="Gunde-Cimerman N."/>
        </authorList>
    </citation>
    <scope>NUCLEOTIDE SEQUENCE [LARGE SCALE GENOMIC DNA]</scope>
    <source>
        <strain evidence="19 20">EXF-10796</strain>
    </source>
</reference>
<dbReference type="InterPro" id="IPR001433">
    <property type="entry name" value="OxRdtase_FAD/NAD-bd"/>
</dbReference>
<dbReference type="CDD" id="cd06183">
    <property type="entry name" value="cyt_b5_reduct_like"/>
    <property type="match status" value="1"/>
</dbReference>
<feature type="compositionally biased region" description="Basic and acidic residues" evidence="16">
    <location>
        <begin position="138"/>
        <end position="168"/>
    </location>
</feature>
<dbReference type="PANTHER" id="PTHR19372">
    <property type="entry name" value="SULFITE REDUCTASE"/>
    <property type="match status" value="1"/>
</dbReference>
<evidence type="ECO:0000256" key="16">
    <source>
        <dbReference type="SAM" id="MobiDB-lite"/>
    </source>
</evidence>
<dbReference type="Proteomes" id="UP000309076">
    <property type="component" value="Unassembled WGS sequence"/>
</dbReference>
<dbReference type="SMART" id="SM01117">
    <property type="entry name" value="Cyt-b5"/>
    <property type="match status" value="1"/>
</dbReference>
<keyword evidence="10" id="KW-0285">Flavoprotein</keyword>
<dbReference type="Pfam" id="PF00173">
    <property type="entry name" value="Cyt-b5"/>
    <property type="match status" value="1"/>
</dbReference>
<dbReference type="EC" id="1.7.1.3" evidence="7"/>
<dbReference type="FunFam" id="3.90.420.10:FF:000003">
    <property type="entry name" value="Nitrate reductase"/>
    <property type="match status" value="1"/>
</dbReference>
<evidence type="ECO:0000313" key="20">
    <source>
        <dbReference type="Proteomes" id="UP000309076"/>
    </source>
</evidence>
<dbReference type="Pfam" id="PF03404">
    <property type="entry name" value="Mo-co_dimer"/>
    <property type="match status" value="1"/>
</dbReference>
<dbReference type="PRINTS" id="PR00406">
    <property type="entry name" value="CYTB5RDTASE"/>
</dbReference>
<dbReference type="Gene3D" id="3.40.50.80">
    <property type="entry name" value="Nucleotide-binding domain of ferredoxin-NADP reductase (FNR) module"/>
    <property type="match status" value="1"/>
</dbReference>
<comment type="similarity">
    <text evidence="5">Belongs to the nitrate reductase family.</text>
</comment>
<dbReference type="PRINTS" id="PR00407">
    <property type="entry name" value="EUMOPTERIN"/>
</dbReference>
<dbReference type="InterPro" id="IPR014756">
    <property type="entry name" value="Ig_E-set"/>
</dbReference>
<dbReference type="GO" id="GO:0020037">
    <property type="term" value="F:heme binding"/>
    <property type="evidence" value="ECO:0007669"/>
    <property type="project" value="TreeGrafter"/>
</dbReference>
<evidence type="ECO:0000256" key="10">
    <source>
        <dbReference type="ARBA" id="ARBA00022630"/>
    </source>
</evidence>
<evidence type="ECO:0000256" key="4">
    <source>
        <dbReference type="ARBA" id="ARBA00003838"/>
    </source>
</evidence>
<comment type="cofactor">
    <cofactor evidence="1">
        <name>Mo-molybdopterin</name>
        <dbReference type="ChEBI" id="CHEBI:71302"/>
    </cofactor>
</comment>
<feature type="region of interest" description="Disordered" evidence="16">
    <location>
        <begin position="697"/>
        <end position="717"/>
    </location>
</feature>
<dbReference type="Gene3D" id="2.40.30.10">
    <property type="entry name" value="Translation factors"/>
    <property type="match status" value="1"/>
</dbReference>
<gene>
    <name evidence="19" type="ORF">D6D21_05196</name>
</gene>
<keyword evidence="13" id="KW-0560">Oxidoreductase</keyword>
<organism evidence="19 20">
    <name type="scientific">Aureobasidium pullulans</name>
    <name type="common">Black yeast</name>
    <name type="synonym">Pullularia pullulans</name>
    <dbReference type="NCBI Taxonomy" id="5580"/>
    <lineage>
        <taxon>Eukaryota</taxon>
        <taxon>Fungi</taxon>
        <taxon>Dikarya</taxon>
        <taxon>Ascomycota</taxon>
        <taxon>Pezizomycotina</taxon>
        <taxon>Dothideomycetes</taxon>
        <taxon>Dothideomycetidae</taxon>
        <taxon>Dothideales</taxon>
        <taxon>Saccotheciaceae</taxon>
        <taxon>Aureobasidium</taxon>
    </lineage>
</organism>
<comment type="cofactor">
    <cofactor evidence="3">
        <name>FAD</name>
        <dbReference type="ChEBI" id="CHEBI:57692"/>
    </cofactor>
</comment>
<evidence type="ECO:0000256" key="9">
    <source>
        <dbReference type="ARBA" id="ARBA00022505"/>
    </source>
</evidence>
<dbReference type="GO" id="GO:0006790">
    <property type="term" value="P:sulfur compound metabolic process"/>
    <property type="evidence" value="ECO:0007669"/>
    <property type="project" value="TreeGrafter"/>
</dbReference>
<dbReference type="GO" id="GO:0050464">
    <property type="term" value="F:nitrate reductase (NADPH) activity"/>
    <property type="evidence" value="ECO:0007669"/>
    <property type="project" value="UniProtKB-EC"/>
</dbReference>
<dbReference type="Pfam" id="PF00175">
    <property type="entry name" value="NAD_binding_1"/>
    <property type="match status" value="1"/>
</dbReference>
<dbReference type="PANTHER" id="PTHR19372:SF7">
    <property type="entry name" value="SULFITE OXIDASE, MITOCHONDRIAL"/>
    <property type="match status" value="1"/>
</dbReference>
<feature type="domain" description="Cytochrome b5 heme-binding" evidence="17">
    <location>
        <begin position="709"/>
        <end position="795"/>
    </location>
</feature>
<dbReference type="SUPFAM" id="SSF81296">
    <property type="entry name" value="E set domains"/>
    <property type="match status" value="1"/>
</dbReference>
<feature type="region of interest" description="Disordered" evidence="16">
    <location>
        <begin position="1"/>
        <end position="75"/>
    </location>
</feature>
<dbReference type="SUPFAM" id="SSF56524">
    <property type="entry name" value="Oxidoreductase molybdopterin-binding domain"/>
    <property type="match status" value="1"/>
</dbReference>
<dbReference type="GO" id="GO:0030151">
    <property type="term" value="F:molybdenum ion binding"/>
    <property type="evidence" value="ECO:0007669"/>
    <property type="project" value="InterPro"/>
</dbReference>
<feature type="compositionally biased region" description="Polar residues" evidence="16">
    <location>
        <begin position="701"/>
        <end position="711"/>
    </location>
</feature>
<dbReference type="InterPro" id="IPR001199">
    <property type="entry name" value="Cyt_B5-like_heme/steroid-bd"/>
</dbReference>
<feature type="compositionally biased region" description="Basic and acidic residues" evidence="16">
    <location>
        <begin position="62"/>
        <end position="75"/>
    </location>
</feature>
<dbReference type="Gene3D" id="3.90.420.10">
    <property type="entry name" value="Oxidoreductase, molybdopterin-binding domain"/>
    <property type="match status" value="1"/>
</dbReference>
<dbReference type="InterPro" id="IPR039261">
    <property type="entry name" value="FNR_nucleotide-bd"/>
</dbReference>
<evidence type="ECO:0000256" key="2">
    <source>
        <dbReference type="ARBA" id="ARBA00001971"/>
    </source>
</evidence>
<evidence type="ECO:0000256" key="12">
    <source>
        <dbReference type="ARBA" id="ARBA00022827"/>
    </source>
</evidence>
<feature type="compositionally biased region" description="Basic and acidic residues" evidence="16">
    <location>
        <begin position="188"/>
        <end position="227"/>
    </location>
</feature>
<feature type="region of interest" description="Disordered" evidence="16">
    <location>
        <begin position="123"/>
        <end position="227"/>
    </location>
</feature>
<dbReference type="AlphaFoldDB" id="A0AB74IYK9"/>
<dbReference type="InterPro" id="IPR008335">
    <property type="entry name" value="Mopterin_OxRdtase_euk"/>
</dbReference>
<evidence type="ECO:0000256" key="1">
    <source>
        <dbReference type="ARBA" id="ARBA00001924"/>
    </source>
</evidence>
<evidence type="ECO:0000256" key="6">
    <source>
        <dbReference type="ARBA" id="ARBA00011738"/>
    </source>
</evidence>
<name>A0AB74IYK9_AURPU</name>
<evidence type="ECO:0000256" key="14">
    <source>
        <dbReference type="ARBA" id="ARBA00023063"/>
    </source>
</evidence>
<comment type="catalytic activity">
    <reaction evidence="15">
        <text>nitrite + NADP(+) + H2O = nitrate + NADPH + H(+)</text>
        <dbReference type="Rhea" id="RHEA:19061"/>
        <dbReference type="ChEBI" id="CHEBI:15377"/>
        <dbReference type="ChEBI" id="CHEBI:15378"/>
        <dbReference type="ChEBI" id="CHEBI:16301"/>
        <dbReference type="ChEBI" id="CHEBI:17632"/>
        <dbReference type="ChEBI" id="CHEBI:57783"/>
        <dbReference type="ChEBI" id="CHEBI:58349"/>
        <dbReference type="EC" id="1.7.1.3"/>
    </reaction>
</comment>
<dbReference type="GO" id="GO:0043546">
    <property type="term" value="F:molybdopterin cofactor binding"/>
    <property type="evidence" value="ECO:0007669"/>
    <property type="project" value="TreeGrafter"/>
</dbReference>
<dbReference type="InterPro" id="IPR036400">
    <property type="entry name" value="Cyt_B5-like_heme/steroid_sf"/>
</dbReference>
<keyword evidence="9" id="KW-0500">Molybdenum</keyword>
<evidence type="ECO:0000256" key="11">
    <source>
        <dbReference type="ARBA" id="ARBA00022723"/>
    </source>
</evidence>
<keyword evidence="14" id="KW-0534">Nitrate assimilation</keyword>
<dbReference type="EMBL" id="QZAM01000090">
    <property type="protein sequence ID" value="THW43797.1"/>
    <property type="molecule type" value="Genomic_DNA"/>
</dbReference>
<proteinExistence type="inferred from homology"/>
<dbReference type="InterPro" id="IPR017927">
    <property type="entry name" value="FAD-bd_FR_type"/>
</dbReference>
<dbReference type="Gene3D" id="3.10.120.10">
    <property type="entry name" value="Cytochrome b5-like heme/steroid binding domain"/>
    <property type="match status" value="1"/>
</dbReference>
<feature type="compositionally biased region" description="Basic and acidic residues" evidence="16">
    <location>
        <begin position="9"/>
        <end position="20"/>
    </location>
</feature>
<dbReference type="GO" id="GO:0042128">
    <property type="term" value="P:nitrate assimilation"/>
    <property type="evidence" value="ECO:0007669"/>
    <property type="project" value="UniProtKB-KW"/>
</dbReference>
<dbReference type="InterPro" id="IPR017938">
    <property type="entry name" value="Riboflavin_synthase-like_b-brl"/>
</dbReference>
<evidence type="ECO:0000256" key="3">
    <source>
        <dbReference type="ARBA" id="ARBA00001974"/>
    </source>
</evidence>
<evidence type="ECO:0000313" key="19">
    <source>
        <dbReference type="EMBL" id="THW43797.1"/>
    </source>
</evidence>
<sequence>MPPIPYRTYVRDHPGSSKEEIENEPDWSTARHHIGYRDRHDRVPGLVHSGDDSDSEDSQESFLKEAQEESNELKHELQTHQLINFREAKEKQEVCTLVDYYLEKPQAHPNGWRYRLNESEDFIKNQQPWPANLKRQKQKEEKEKEEKEKTEQEEKQEQEHEWKDGDLNRRRHNDAYASSGGQDQPDDSDQKENKSDEKNKRDSQQVSRKDEKADTKGDKKPKSEYEKLREKYSVQEIALLRSLQQEKTIVESIKQNDGKMRSPWADLKPTDVIDDADRASPDNWIPRNSNMIRLTGKHPLNCEYPLADLFETGLITPNRLHYVRNHGPVPHLLWETHKLDIENGQCTFTMDDIASKFGSINIAVALACDGNRRKELNMVKRSKGFNWGAGAISNAFWKGALLADVLRAAGVDYPTNGSGKRRWVNFAGADQPSEGTYETCIPYEYAMDPVNDVLLAYEMNDVKLPPDHGHPLRIIIPGYVGGRQVKWLSKIWISEKENDSHYHIWDNRVLPSFVTEKDGDFAETLFRHPDTACNEQNLNSVIAKPAHGERIELSDVKKGHTYRIAGYAYDGGGHEVQRVEVSLDNGETWLYCIRQFPEAPVRHGHKYWTWIHWYIDVELGHLLRAPSITVRCFNVFKNTQPEVVGSWNVMGMMNNGWYKVKPEIAQGDNNALEVLFRHPVEPGTSTGGWVQPSADEKIASAKQSSSTPQKQFTREEIEKHDKEDDCWIVVDGNVYDATSVLDWHPGGKATITNHAGKLSQETSESFESIHDGYAYKKLAGQQWVESEQCILGTVTDKAKAHMKREAEDAAKAKAEASNKKTDFVLSMQQWYPATLLKKKNLSEDTRCYTFSLGDKTKKLGLGTCQHLQIGFHMADKMLVRSYTPTQPIIGADTENGTFDLVIKTYFPTDQQPGGALSNILDCMEEGEEVEIRGPTGDIKYIGDGKFQIFDQEERFENITLILGGSGITPGYQLIARVLATASDKTKIKVIDANKDEKSILLREDLDKFAQEHEDKFEICHILSHPSDDWKGEKGHVDEDKIKQFGYAPEKESGKKNAVFLCGPPAMIQKAAMPALRNWGYEEGKDMFGF</sequence>
<accession>A0AB74IYK9</accession>
<keyword evidence="11" id="KW-0479">Metal-binding</keyword>